<dbReference type="AlphaFoldDB" id="A0A1Y0I527"/>
<protein>
    <submittedName>
        <fullName evidence="1">Uncharacterized protein</fullName>
    </submittedName>
</protein>
<dbReference type="RefSeq" id="WP_087460459.1">
    <property type="nucleotide sequence ID" value="NZ_CP021425.1"/>
</dbReference>
<accession>A0A1Y0I527</accession>
<proteinExistence type="predicted"/>
<sequence>MTTPSPISAQKLLDMHVKHEVQALSSEQFVQDMEAEINAIFQLLPEVTLSEVISSENIMGIIQRNVIDLEIHGGISELIGEAANRIYQSDSEDDTLLKELMCSRQAEEFVKKALELQDLRESIIKRALANPIYSELVSNILYNGITNYIYEDNIITKKVPGVSPMMKLGKKMVNKAAPKLEGKVEENLKKYIAKNIQYIIRQSERFLLEELTPEQLREIAMDTWSELEDKPVRDYQKFLGSLDLIEFVVMGYEYWLGLRKTDYIYRCCKVVVDYLFEKYGDEPLSVLVEDMGVNSQMVVTEVKAVAPGIQKILTEKGFIEARIRNRLEKFYLSDTVVGVLG</sequence>
<keyword evidence="2" id="KW-1185">Reference proteome</keyword>
<dbReference type="EMBL" id="CP021425">
    <property type="protein sequence ID" value="ARU55340.1"/>
    <property type="molecule type" value="Genomic_DNA"/>
</dbReference>
<organism evidence="1 2">
    <name type="scientific">Oleiphilus messinensis</name>
    <dbReference type="NCBI Taxonomy" id="141451"/>
    <lineage>
        <taxon>Bacteria</taxon>
        <taxon>Pseudomonadati</taxon>
        <taxon>Pseudomonadota</taxon>
        <taxon>Gammaproteobacteria</taxon>
        <taxon>Oceanospirillales</taxon>
        <taxon>Oleiphilaceae</taxon>
        <taxon>Oleiphilus</taxon>
    </lineage>
</organism>
<dbReference type="OrthoDB" id="7055830at2"/>
<dbReference type="Proteomes" id="UP000196027">
    <property type="component" value="Chromosome"/>
</dbReference>
<evidence type="ECO:0000313" key="2">
    <source>
        <dbReference type="Proteomes" id="UP000196027"/>
    </source>
</evidence>
<reference evidence="1 2" key="1">
    <citation type="submission" date="2017-05" db="EMBL/GenBank/DDBJ databases">
        <title>Genomic insights into alkan degradation activity of Oleiphilus messinensis.</title>
        <authorList>
            <person name="Kozyavkin S.A."/>
            <person name="Slesarev A.I."/>
            <person name="Golyshin P.N."/>
            <person name="Korzhenkov A."/>
            <person name="Golyshina O.N."/>
            <person name="Toshchakov S.V."/>
        </authorList>
    </citation>
    <scope>NUCLEOTIDE SEQUENCE [LARGE SCALE GENOMIC DNA]</scope>
    <source>
        <strain evidence="1 2">ME102</strain>
    </source>
</reference>
<name>A0A1Y0I527_9GAMM</name>
<gene>
    <name evidence="1" type="ORF">OLMES_1258</name>
</gene>
<evidence type="ECO:0000313" key="1">
    <source>
        <dbReference type="EMBL" id="ARU55340.1"/>
    </source>
</evidence>
<dbReference type="KEGG" id="ome:OLMES_1258"/>